<protein>
    <recommendedName>
        <fullName evidence="3">DUF2268 domain-containing protein</fullName>
    </recommendedName>
</protein>
<dbReference type="Proteomes" id="UP000184335">
    <property type="component" value="Unassembled WGS sequence"/>
</dbReference>
<name>A0A1M6EMT6_9FLAO</name>
<sequence>MTKTFKIIFLSIIIGFTIQTRAQNVFSSDVDNFWKAYDKITKTKDSILQKKLLEDLYFSKGTEGLKAIRKARNYTSQDYINAINNYPKFWNSVRKNTLKSKRYQRDLNLGIEKLRKIYPELKPAKIYFTIGALRTNGTYSHNLVLIGSEIAMTDKKTITDEFPESIRNARRKFFDSEPIKDLVLLNIHEYVHTQQKPFVDNILSFVITEGVAEFISTKAMNLPSASPAINYGKTNSDKVRNKFEEEMFNMNNLYKWLWGDSPNDFGVRDLGYYIGYQMCENFYNQAEDKNEAIKKMIELDYSNEDEVEDFVKKSNFFSKSLDDLYNDYENKRPTVIGIKQFKNKSNNVDPKINEITVEFSEPLNGYNTGIDFGDLGQNAFPKNDVKKRYWSKDKKFWTISVTLEPKKKYQLLITNNFRTDKNIPLKQYLIEFETRE</sequence>
<evidence type="ECO:0008006" key="3">
    <source>
        <dbReference type="Google" id="ProtNLM"/>
    </source>
</evidence>
<gene>
    <name evidence="1" type="ORF">SAMN05443429_105164</name>
</gene>
<dbReference type="EMBL" id="FQYI01000005">
    <property type="protein sequence ID" value="SHI86865.1"/>
    <property type="molecule type" value="Genomic_DNA"/>
</dbReference>
<dbReference type="STRING" id="1118202.SAMN05443429_105164"/>
<evidence type="ECO:0000313" key="2">
    <source>
        <dbReference type="Proteomes" id="UP000184335"/>
    </source>
</evidence>
<dbReference type="AlphaFoldDB" id="A0A1M6EMT6"/>
<reference evidence="1 2" key="1">
    <citation type="submission" date="2016-11" db="EMBL/GenBank/DDBJ databases">
        <authorList>
            <person name="Jaros S."/>
            <person name="Januszkiewicz K."/>
            <person name="Wedrychowicz H."/>
        </authorList>
    </citation>
    <scope>NUCLEOTIDE SEQUENCE [LARGE SCALE GENOMIC DNA]</scope>
    <source>
        <strain evidence="1 2">DSM 25479</strain>
    </source>
</reference>
<evidence type="ECO:0000313" key="1">
    <source>
        <dbReference type="EMBL" id="SHI86865.1"/>
    </source>
</evidence>
<organism evidence="1 2">
    <name type="scientific">Cruoricaptor ignavus</name>
    <dbReference type="NCBI Taxonomy" id="1118202"/>
    <lineage>
        <taxon>Bacteria</taxon>
        <taxon>Pseudomonadati</taxon>
        <taxon>Bacteroidota</taxon>
        <taxon>Flavobacteriia</taxon>
        <taxon>Flavobacteriales</taxon>
        <taxon>Weeksellaceae</taxon>
        <taxon>Cruoricaptor</taxon>
    </lineage>
</organism>
<proteinExistence type="predicted"/>
<accession>A0A1M6EMT6</accession>
<dbReference type="RefSeq" id="WP_185113765.1">
    <property type="nucleotide sequence ID" value="NZ_FQYI01000005.1"/>
</dbReference>
<keyword evidence="2" id="KW-1185">Reference proteome</keyword>